<evidence type="ECO:0000256" key="3">
    <source>
        <dbReference type="ARBA" id="ARBA00023295"/>
    </source>
</evidence>
<dbReference type="SUPFAM" id="SSF51011">
    <property type="entry name" value="Glycosyl hydrolase domain"/>
    <property type="match status" value="1"/>
</dbReference>
<dbReference type="PANTHER" id="PTHR10357">
    <property type="entry name" value="ALPHA-AMYLASE FAMILY MEMBER"/>
    <property type="match status" value="1"/>
</dbReference>
<gene>
    <name evidence="5" type="ORF">H8S57_06050</name>
</gene>
<dbReference type="InterPro" id="IPR013780">
    <property type="entry name" value="Glyco_hydro_b"/>
</dbReference>
<dbReference type="CDD" id="cd11333">
    <property type="entry name" value="AmyAc_SI_OligoGlu_DGase"/>
    <property type="match status" value="1"/>
</dbReference>
<keyword evidence="6" id="KW-1185">Reference proteome</keyword>
<reference evidence="5" key="1">
    <citation type="submission" date="2020-08" db="EMBL/GenBank/DDBJ databases">
        <title>Genome public.</title>
        <authorList>
            <person name="Liu C."/>
            <person name="Sun Q."/>
        </authorList>
    </citation>
    <scope>NUCLEOTIDE SEQUENCE</scope>
    <source>
        <strain evidence="5">NSJ-51</strain>
    </source>
</reference>
<dbReference type="EMBL" id="JACOPP010000005">
    <property type="protein sequence ID" value="MBC5733286.1"/>
    <property type="molecule type" value="Genomic_DNA"/>
</dbReference>
<keyword evidence="2" id="KW-0378">Hydrolase</keyword>
<dbReference type="GO" id="GO:0004556">
    <property type="term" value="F:alpha-amylase activity"/>
    <property type="evidence" value="ECO:0007669"/>
    <property type="project" value="TreeGrafter"/>
</dbReference>
<protein>
    <submittedName>
        <fullName evidence="5">Alpha-glucosidase</fullName>
    </submittedName>
</protein>
<evidence type="ECO:0000313" key="6">
    <source>
        <dbReference type="Proteomes" id="UP000661435"/>
    </source>
</evidence>
<comment type="similarity">
    <text evidence="1">Belongs to the glycosyl hydrolase 13 family.</text>
</comment>
<dbReference type="InterPro" id="IPR045857">
    <property type="entry name" value="O16G_dom_2"/>
</dbReference>
<dbReference type="InterPro" id="IPR017853">
    <property type="entry name" value="GH"/>
</dbReference>
<dbReference type="Gene3D" id="3.20.20.80">
    <property type="entry name" value="Glycosidases"/>
    <property type="match status" value="1"/>
</dbReference>
<evidence type="ECO:0000256" key="1">
    <source>
        <dbReference type="ARBA" id="ARBA00008061"/>
    </source>
</evidence>
<dbReference type="Proteomes" id="UP000661435">
    <property type="component" value="Unassembled WGS sequence"/>
</dbReference>
<dbReference type="Gene3D" id="3.90.400.10">
    <property type="entry name" value="Oligo-1,6-glucosidase, Domain 2"/>
    <property type="match status" value="1"/>
</dbReference>
<dbReference type="FunFam" id="3.90.400.10:FF:000002">
    <property type="entry name" value="Sucrose isomerase"/>
    <property type="match status" value="1"/>
</dbReference>
<evidence type="ECO:0000313" key="5">
    <source>
        <dbReference type="EMBL" id="MBC5733286.1"/>
    </source>
</evidence>
<dbReference type="RefSeq" id="WP_186907173.1">
    <property type="nucleotide sequence ID" value="NZ_JACOPP010000005.1"/>
</dbReference>
<dbReference type="GO" id="GO:0009313">
    <property type="term" value="P:oligosaccharide catabolic process"/>
    <property type="evidence" value="ECO:0007669"/>
    <property type="project" value="TreeGrafter"/>
</dbReference>
<dbReference type="SMART" id="SM00642">
    <property type="entry name" value="Aamy"/>
    <property type="match status" value="1"/>
</dbReference>
<dbReference type="NCBIfam" id="NF008183">
    <property type="entry name" value="PRK10933.1"/>
    <property type="match status" value="1"/>
</dbReference>
<dbReference type="InterPro" id="IPR006047">
    <property type="entry name" value="GH13_cat_dom"/>
</dbReference>
<dbReference type="AlphaFoldDB" id="A0A8J6J5U1"/>
<dbReference type="FunFam" id="3.20.20.80:FF:000064">
    <property type="entry name" value="Oligo-1,6-glucosidase"/>
    <property type="match status" value="2"/>
</dbReference>
<sequence length="551" mass="63900">MEEHEWWKDAVVYQIYPRSFQDSNGDGVGDLQGILRRLDYIAELGANVIWLCPIYASPNEDNGYDISDYQKIQPDFGTMEDFECLLREAHKRGIRIILDLAVNHTSDEHRWFAHSRADRGNPCRDYYIWREGRGGGPPNNWNSWFGGSAWQYDAPSGMYYLHIFSPKQPDLNWDNPAVRESVFQMMTWWLDKGVDGFRMDVISLISKPETLPDGPGGDLSPFCINGPHVHAYLQEMNERVLSRFDIMTVGECPGVTVEEAKKYAGFSRGELNMVFQFEHTSTTDGPYGKWSDRRVWLPDLKKIFFHWQNGLKGAAWNCLFWGNHDQPRAVSKFGDEREEYRARSAKMLATCLYLMQGTVFLYQGEELGMTNAAFDSLGDYRDIETRNAYRDLVGGGCVTHDEMMRYIHRVSRDNARTPMQWDASPNAGFTTGTPWIGVNPNYKEINAQQEQSDDRSVLSYYKRLLRFRRENAIVRDGDFMPFWPEHDKILGYTRSLNGDTLYVLCNFTDERMPLLEIDTHGRYLETVFCNYEEPGPWALRPFEARVYLVRA</sequence>
<dbReference type="SUPFAM" id="SSF51445">
    <property type="entry name" value="(Trans)glycosidases"/>
    <property type="match status" value="1"/>
</dbReference>
<name>A0A8J6J5U1_9FIRM</name>
<accession>A0A8J6J5U1</accession>
<evidence type="ECO:0000256" key="2">
    <source>
        <dbReference type="ARBA" id="ARBA00022801"/>
    </source>
</evidence>
<evidence type="ECO:0000259" key="4">
    <source>
        <dbReference type="SMART" id="SM00642"/>
    </source>
</evidence>
<dbReference type="Pfam" id="PF00128">
    <property type="entry name" value="Alpha-amylase"/>
    <property type="match status" value="1"/>
</dbReference>
<feature type="domain" description="Glycosyl hydrolase family 13 catalytic" evidence="4">
    <location>
        <begin position="14"/>
        <end position="416"/>
    </location>
</feature>
<keyword evidence="3" id="KW-0326">Glycosidase</keyword>
<proteinExistence type="inferred from homology"/>
<organism evidence="5 6">
    <name type="scientific">Lawsonibacter hominis</name>
    <dbReference type="NCBI Taxonomy" id="2763053"/>
    <lineage>
        <taxon>Bacteria</taxon>
        <taxon>Bacillati</taxon>
        <taxon>Bacillota</taxon>
        <taxon>Clostridia</taxon>
        <taxon>Eubacteriales</taxon>
        <taxon>Oscillospiraceae</taxon>
        <taxon>Lawsonibacter</taxon>
    </lineage>
</organism>
<comment type="caution">
    <text evidence="5">The sequence shown here is derived from an EMBL/GenBank/DDBJ whole genome shotgun (WGS) entry which is preliminary data.</text>
</comment>
<dbReference type="PANTHER" id="PTHR10357:SF184">
    <property type="entry name" value="OLIGO-1,6-GLUCOSIDASE 1"/>
    <property type="match status" value="1"/>
</dbReference>
<dbReference type="Gene3D" id="2.60.40.1180">
    <property type="entry name" value="Golgi alpha-mannosidase II"/>
    <property type="match status" value="1"/>
</dbReference>